<dbReference type="Proteomes" id="UP000271889">
    <property type="component" value="Unassembled WGS sequence"/>
</dbReference>
<gene>
    <name evidence="2" type="ORF">CGOC_LOCUS13323</name>
</gene>
<proteinExistence type="predicted"/>
<protein>
    <submittedName>
        <fullName evidence="2">Uncharacterized protein</fullName>
    </submittedName>
</protein>
<name>A0A3P7N9X2_CYLGO</name>
<accession>A0A3P7N9X2</accession>
<evidence type="ECO:0000313" key="3">
    <source>
        <dbReference type="Proteomes" id="UP000271889"/>
    </source>
</evidence>
<feature type="region of interest" description="Disordered" evidence="1">
    <location>
        <begin position="38"/>
        <end position="69"/>
    </location>
</feature>
<dbReference type="AlphaFoldDB" id="A0A3P7N9X2"/>
<evidence type="ECO:0000313" key="2">
    <source>
        <dbReference type="EMBL" id="VDN36850.1"/>
    </source>
</evidence>
<dbReference type="EMBL" id="UYRV01130267">
    <property type="protein sequence ID" value="VDN36850.1"/>
    <property type="molecule type" value="Genomic_DNA"/>
</dbReference>
<sequence length="83" mass="9095">MFERPESFVCSLWERRNSALLCCFSGDEHTDDVEVQSGLKSSGTCTVSGLPSASATTSRDGVDPKRKRSFRAAEIESTEIYGN</sequence>
<feature type="compositionally biased region" description="Polar residues" evidence="1">
    <location>
        <begin position="38"/>
        <end position="59"/>
    </location>
</feature>
<organism evidence="2 3">
    <name type="scientific">Cylicostephanus goldi</name>
    <name type="common">Nematode worm</name>
    <dbReference type="NCBI Taxonomy" id="71465"/>
    <lineage>
        <taxon>Eukaryota</taxon>
        <taxon>Metazoa</taxon>
        <taxon>Ecdysozoa</taxon>
        <taxon>Nematoda</taxon>
        <taxon>Chromadorea</taxon>
        <taxon>Rhabditida</taxon>
        <taxon>Rhabditina</taxon>
        <taxon>Rhabditomorpha</taxon>
        <taxon>Strongyloidea</taxon>
        <taxon>Strongylidae</taxon>
        <taxon>Cylicostephanus</taxon>
    </lineage>
</organism>
<evidence type="ECO:0000256" key="1">
    <source>
        <dbReference type="SAM" id="MobiDB-lite"/>
    </source>
</evidence>
<keyword evidence="3" id="KW-1185">Reference proteome</keyword>
<reference evidence="2 3" key="1">
    <citation type="submission" date="2018-11" db="EMBL/GenBank/DDBJ databases">
        <authorList>
            <consortium name="Pathogen Informatics"/>
        </authorList>
    </citation>
    <scope>NUCLEOTIDE SEQUENCE [LARGE SCALE GENOMIC DNA]</scope>
</reference>